<evidence type="ECO:0000256" key="4">
    <source>
        <dbReference type="RuleBase" id="RU003560"/>
    </source>
</evidence>
<dbReference type="CDD" id="cd00610">
    <property type="entry name" value="OAT_like"/>
    <property type="match status" value="1"/>
</dbReference>
<dbReference type="FunFam" id="3.40.640.10:FF:000004">
    <property type="entry name" value="Acetylornithine aminotransferase"/>
    <property type="match status" value="1"/>
</dbReference>
<dbReference type="Gene3D" id="3.40.640.10">
    <property type="entry name" value="Type I PLP-dependent aspartate aminotransferase-like (Major domain)"/>
    <property type="match status" value="1"/>
</dbReference>
<dbReference type="GO" id="GO:0008483">
    <property type="term" value="F:transaminase activity"/>
    <property type="evidence" value="ECO:0007669"/>
    <property type="project" value="UniProtKB-KW"/>
</dbReference>
<dbReference type="NCBIfam" id="NF002325">
    <property type="entry name" value="PRK01278.1"/>
    <property type="match status" value="1"/>
</dbReference>
<dbReference type="OrthoDB" id="9801834at2"/>
<dbReference type="GO" id="GO:0030170">
    <property type="term" value="F:pyridoxal phosphate binding"/>
    <property type="evidence" value="ECO:0007669"/>
    <property type="project" value="InterPro"/>
</dbReference>
<dbReference type="InterPro" id="IPR050103">
    <property type="entry name" value="Class-III_PLP-dep_AT"/>
</dbReference>
<dbReference type="PANTHER" id="PTHR11986">
    <property type="entry name" value="AMINOTRANSFERASE CLASS III"/>
    <property type="match status" value="1"/>
</dbReference>
<dbReference type="Gene3D" id="3.90.1150.10">
    <property type="entry name" value="Aspartate Aminotransferase, domain 1"/>
    <property type="match status" value="1"/>
</dbReference>
<proteinExistence type="inferred from homology"/>
<protein>
    <submittedName>
        <fullName evidence="5">Acetylornithine aminotransferase apoenzyme</fullName>
    </submittedName>
</protein>
<comment type="similarity">
    <text evidence="4">Belongs to the class-III pyridoxal-phosphate-dependent aminotransferase family.</text>
</comment>
<dbReference type="SUPFAM" id="SSF53383">
    <property type="entry name" value="PLP-dependent transferases"/>
    <property type="match status" value="1"/>
</dbReference>
<dbReference type="InterPro" id="IPR049704">
    <property type="entry name" value="Aminotrans_3_PPA_site"/>
</dbReference>
<evidence type="ECO:0000256" key="2">
    <source>
        <dbReference type="ARBA" id="ARBA00022576"/>
    </source>
</evidence>
<dbReference type="EMBL" id="FUYM01000007">
    <property type="protein sequence ID" value="SKB87097.1"/>
    <property type="molecule type" value="Genomic_DNA"/>
</dbReference>
<dbReference type="InterPro" id="IPR015422">
    <property type="entry name" value="PyrdxlP-dep_Trfase_small"/>
</dbReference>
<comment type="cofactor">
    <cofactor evidence="1">
        <name>pyridoxal 5'-phosphate</name>
        <dbReference type="ChEBI" id="CHEBI:597326"/>
    </cofactor>
</comment>
<organism evidence="5 6">
    <name type="scientific">Rhizorhabdus histidinilytica</name>
    <dbReference type="NCBI Taxonomy" id="439228"/>
    <lineage>
        <taxon>Bacteria</taxon>
        <taxon>Pseudomonadati</taxon>
        <taxon>Pseudomonadota</taxon>
        <taxon>Alphaproteobacteria</taxon>
        <taxon>Sphingomonadales</taxon>
        <taxon>Sphingomonadaceae</taxon>
        <taxon>Rhizorhabdus</taxon>
    </lineage>
</organism>
<dbReference type="Proteomes" id="UP000189818">
    <property type="component" value="Unassembled WGS sequence"/>
</dbReference>
<dbReference type="PANTHER" id="PTHR11986:SF113">
    <property type="entry name" value="SUCCINYLORNITHINE TRANSAMINASE"/>
    <property type="match status" value="1"/>
</dbReference>
<keyword evidence="2 5" id="KW-0032">Aminotransferase</keyword>
<dbReference type="InterPro" id="IPR015424">
    <property type="entry name" value="PyrdxlP-dep_Trfase"/>
</dbReference>
<evidence type="ECO:0000256" key="3">
    <source>
        <dbReference type="ARBA" id="ARBA00022898"/>
    </source>
</evidence>
<dbReference type="InterPro" id="IPR015421">
    <property type="entry name" value="PyrdxlP-dep_Trfase_major"/>
</dbReference>
<reference evidence="6" key="1">
    <citation type="submission" date="2017-02" db="EMBL/GenBank/DDBJ databases">
        <authorList>
            <person name="Varghese N."/>
            <person name="Submissions S."/>
        </authorList>
    </citation>
    <scope>NUCLEOTIDE SEQUENCE [LARGE SCALE GENOMIC DNA]</scope>
    <source>
        <strain evidence="6">UM2</strain>
    </source>
</reference>
<dbReference type="PROSITE" id="PS00600">
    <property type="entry name" value="AA_TRANSFER_CLASS_3"/>
    <property type="match status" value="1"/>
</dbReference>
<dbReference type="AlphaFoldDB" id="A0A1T5ET24"/>
<keyword evidence="3 4" id="KW-0663">Pyridoxal phosphate</keyword>
<dbReference type="RefSeq" id="WP_079649290.1">
    <property type="nucleotide sequence ID" value="NZ_FUYM01000007.1"/>
</dbReference>
<dbReference type="GO" id="GO:0042802">
    <property type="term" value="F:identical protein binding"/>
    <property type="evidence" value="ECO:0007669"/>
    <property type="project" value="TreeGrafter"/>
</dbReference>
<gene>
    <name evidence="5" type="ORF">SAMN06295920_107197</name>
</gene>
<accession>A0A1T5ET24</accession>
<dbReference type="STRING" id="439228.SAMN06295920_107197"/>
<sequence>MSDQLMPVYNRAEPVFVRGEGVWLHTAEGETYLDCVAGIATNALGHAHPRLVAALTEQAGKLWHLSNVFRIPGQERLAERICAASFGERLFFTNSGAEAVEAALKTARRYHAAGGAPERIDIIGFTGSFHGRTYATINASGNPSYLDGFGPRLPGYVQLDIDDRAALAAAIARPTTAAVIVEPVQGEGGARALPGEWLLDLRRLCSDHGVLLIHDEVQSGMGRTGRLFAHQWFEGTEPDIMAIAKALGCGFPVGACVATAEAARGMVAGVHGSTFGGNPLAMAVAETAFDEISRPETLANAQLIGRRLAEGLARIAADHPSIVVDIRGKGMLIGVKLAVNNREFMAAARRHRLLVAGGGDNCVRMLPSLLMREDEADLALERFAATVAGFAAMGERAA</sequence>
<dbReference type="PIRSF" id="PIRSF000521">
    <property type="entry name" value="Transaminase_4ab_Lys_Orn"/>
    <property type="match status" value="1"/>
</dbReference>
<keyword evidence="6" id="KW-1185">Reference proteome</keyword>
<evidence type="ECO:0000313" key="5">
    <source>
        <dbReference type="EMBL" id="SKB87097.1"/>
    </source>
</evidence>
<name>A0A1T5ET24_9SPHN</name>
<dbReference type="Pfam" id="PF00202">
    <property type="entry name" value="Aminotran_3"/>
    <property type="match status" value="1"/>
</dbReference>
<evidence type="ECO:0000313" key="6">
    <source>
        <dbReference type="Proteomes" id="UP000189818"/>
    </source>
</evidence>
<keyword evidence="5" id="KW-0808">Transferase</keyword>
<dbReference type="InterPro" id="IPR005814">
    <property type="entry name" value="Aminotrans_3"/>
</dbReference>
<evidence type="ECO:0000256" key="1">
    <source>
        <dbReference type="ARBA" id="ARBA00001933"/>
    </source>
</evidence>